<evidence type="ECO:0000259" key="2">
    <source>
        <dbReference type="Pfam" id="PF07883"/>
    </source>
</evidence>
<dbReference type="EMBL" id="QQWO01000021">
    <property type="protein sequence ID" value="RSU99475.1"/>
    <property type="molecule type" value="Genomic_DNA"/>
</dbReference>
<evidence type="ECO:0000313" key="6">
    <source>
        <dbReference type="Proteomes" id="UP000287746"/>
    </source>
</evidence>
<dbReference type="InterPro" id="IPR013096">
    <property type="entry name" value="Cupin_2"/>
</dbReference>
<gene>
    <name evidence="3" type="ORF">CA257_19335</name>
    <name evidence="4" type="ORF">DAH66_10440</name>
</gene>
<dbReference type="Gene3D" id="3.40.50.880">
    <property type="match status" value="1"/>
</dbReference>
<dbReference type="InterPro" id="IPR029010">
    <property type="entry name" value="ThuA-like"/>
</dbReference>
<evidence type="ECO:0000313" key="4">
    <source>
        <dbReference type="EMBL" id="RSY85478.1"/>
    </source>
</evidence>
<reference evidence="5 6" key="1">
    <citation type="submission" date="2018-07" db="EMBL/GenBank/DDBJ databases">
        <title>Genomic and Epidemiologic Investigation of an Indolent Hospital Outbreak.</title>
        <authorList>
            <person name="Johnson R.C."/>
            <person name="Deming C."/>
            <person name="Conlan S."/>
            <person name="Zellmer C.J."/>
            <person name="Michelin A.V."/>
            <person name="Lee-Lin S."/>
            <person name="Thomas P.J."/>
            <person name="Park M."/>
            <person name="Weingarten R.A."/>
            <person name="Less J."/>
            <person name="Dekker J.P."/>
            <person name="Frank K.M."/>
            <person name="Musser K.A."/>
            <person name="Mcquiston J.R."/>
            <person name="Henderson D.K."/>
            <person name="Lau A.F."/>
            <person name="Palmore T.N."/>
            <person name="Segre J.A."/>
        </authorList>
    </citation>
    <scope>NUCLEOTIDE SEQUENCE [LARGE SCALE GENOMIC DNA]</scope>
    <source>
        <strain evidence="4 6">SK-CDC1_0717</strain>
        <strain evidence="3 5">SK-NIH.Env10_0317</strain>
    </source>
</reference>
<dbReference type="Pfam" id="PF06283">
    <property type="entry name" value="ThuA"/>
    <property type="match status" value="1"/>
</dbReference>
<dbReference type="PANTHER" id="PTHR40469">
    <property type="entry name" value="SECRETED GLYCOSYL HYDROLASE"/>
    <property type="match status" value="1"/>
</dbReference>
<dbReference type="Gene3D" id="2.60.120.10">
    <property type="entry name" value="Jelly Rolls"/>
    <property type="match status" value="1"/>
</dbReference>
<evidence type="ECO:0000313" key="3">
    <source>
        <dbReference type="EMBL" id="RSU99475.1"/>
    </source>
</evidence>
<dbReference type="InterPro" id="IPR029062">
    <property type="entry name" value="Class_I_gatase-like"/>
</dbReference>
<dbReference type="AlphaFoldDB" id="A0A430G3M6"/>
<evidence type="ECO:0000259" key="1">
    <source>
        <dbReference type="Pfam" id="PF06283"/>
    </source>
</evidence>
<protein>
    <submittedName>
        <fullName evidence="4">Cupin domain-containing protein</fullName>
    </submittedName>
</protein>
<feature type="domain" description="ThuA-like" evidence="1">
    <location>
        <begin position="53"/>
        <end position="271"/>
    </location>
</feature>
<name>A0A430G3M6_9SPHN</name>
<dbReference type="InterPro" id="IPR014710">
    <property type="entry name" value="RmlC-like_jellyroll"/>
</dbReference>
<comment type="caution">
    <text evidence="4">The sequence shown here is derived from an EMBL/GenBank/DDBJ whole genome shotgun (WGS) entry which is preliminary data.</text>
</comment>
<organism evidence="4 6">
    <name type="scientific">Sphingomonas koreensis</name>
    <dbReference type="NCBI Taxonomy" id="93064"/>
    <lineage>
        <taxon>Bacteria</taxon>
        <taxon>Pseudomonadati</taxon>
        <taxon>Pseudomonadota</taxon>
        <taxon>Alphaproteobacteria</taxon>
        <taxon>Sphingomonadales</taxon>
        <taxon>Sphingomonadaceae</taxon>
        <taxon>Sphingomonas</taxon>
    </lineage>
</organism>
<evidence type="ECO:0000313" key="5">
    <source>
        <dbReference type="Proteomes" id="UP000286681"/>
    </source>
</evidence>
<dbReference type="SUPFAM" id="SSF52317">
    <property type="entry name" value="Class I glutamine amidotransferase-like"/>
    <property type="match status" value="1"/>
</dbReference>
<dbReference type="InterPro" id="IPR011051">
    <property type="entry name" value="RmlC_Cupin_sf"/>
</dbReference>
<dbReference type="Pfam" id="PF07883">
    <property type="entry name" value="Cupin_2"/>
    <property type="match status" value="1"/>
</dbReference>
<dbReference type="PANTHER" id="PTHR40469:SF2">
    <property type="entry name" value="GALACTOSE-BINDING DOMAIN-LIKE SUPERFAMILY PROTEIN"/>
    <property type="match status" value="1"/>
</dbReference>
<dbReference type="EMBL" id="QQYZ01000008">
    <property type="protein sequence ID" value="RSY85478.1"/>
    <property type="molecule type" value="Genomic_DNA"/>
</dbReference>
<dbReference type="Proteomes" id="UP000287746">
    <property type="component" value="Unassembled WGS sequence"/>
</dbReference>
<sequence>MFAKGAHVKKVLGRMGMGFRPRSTAREGCRMRVILLILGALLLAAATAPPPAILIFSHTTGYRHASIEPAAIAIGAAAKAAGYAVTTSEDPALFDDAAKLRGFKAIVLLNTTTRPKENASGEWLIGARRDALQAFVRGGGGIVGIHGAADSHYNWDWYGRMIGARFARHPSGTPRGKLTRAGLDHPSIRALPESFEAVDEWYWFDDLDPRLRPLLLLDPASIGEKGANPRPIAWAHSFEGGRVFYTALGHAPEAWSDPRIVGHVMGGLDWTIGRGARPMVVIDEAAKQRDEPPPHGRIGMSTAWRITDGVPGRMMEYRKRALHPGAAIGVHPIDHDEVYAVVSGEGEVVSDGKTAKLRPGMTAYLYAGAQVGIRQTGKAPLVLIISYPLEKVPQQ</sequence>
<accession>A0A430G3M6</accession>
<dbReference type="SUPFAM" id="SSF51182">
    <property type="entry name" value="RmlC-like cupins"/>
    <property type="match status" value="1"/>
</dbReference>
<feature type="domain" description="Cupin type-2" evidence="2">
    <location>
        <begin position="322"/>
        <end position="385"/>
    </location>
</feature>
<dbReference type="Proteomes" id="UP000286681">
    <property type="component" value="Unassembled WGS sequence"/>
</dbReference>
<proteinExistence type="predicted"/>